<dbReference type="InterPro" id="IPR011006">
    <property type="entry name" value="CheY-like_superfamily"/>
</dbReference>
<dbReference type="SMART" id="SM00862">
    <property type="entry name" value="Trans_reg_C"/>
    <property type="match status" value="1"/>
</dbReference>
<dbReference type="Gene3D" id="6.10.250.690">
    <property type="match status" value="1"/>
</dbReference>
<dbReference type="GO" id="GO:0000976">
    <property type="term" value="F:transcription cis-regulatory region binding"/>
    <property type="evidence" value="ECO:0007669"/>
    <property type="project" value="TreeGrafter"/>
</dbReference>
<organism evidence="11 12">
    <name type="scientific">Halalkalibacter alkaliphilus</name>
    <dbReference type="NCBI Taxonomy" id="2917993"/>
    <lineage>
        <taxon>Bacteria</taxon>
        <taxon>Bacillati</taxon>
        <taxon>Bacillota</taxon>
        <taxon>Bacilli</taxon>
        <taxon>Bacillales</taxon>
        <taxon>Bacillaceae</taxon>
        <taxon>Halalkalibacter</taxon>
    </lineage>
</organism>
<dbReference type="Proteomes" id="UP001139150">
    <property type="component" value="Unassembled WGS sequence"/>
</dbReference>
<dbReference type="GO" id="GO:0006355">
    <property type="term" value="P:regulation of DNA-templated transcription"/>
    <property type="evidence" value="ECO:0007669"/>
    <property type="project" value="InterPro"/>
</dbReference>
<evidence type="ECO:0000259" key="9">
    <source>
        <dbReference type="PROSITE" id="PS50110"/>
    </source>
</evidence>
<feature type="domain" description="OmpR/PhoB-type" evidence="10">
    <location>
        <begin position="129"/>
        <end position="228"/>
    </location>
</feature>
<dbReference type="InterPro" id="IPR001867">
    <property type="entry name" value="OmpR/PhoB-type_DNA-bd"/>
</dbReference>
<dbReference type="Pfam" id="PF00072">
    <property type="entry name" value="Response_reg"/>
    <property type="match status" value="1"/>
</dbReference>
<name>A0A9X2CSP5_9BACI</name>
<dbReference type="CDD" id="cd17574">
    <property type="entry name" value="REC_OmpR"/>
    <property type="match status" value="1"/>
</dbReference>
<gene>
    <name evidence="11" type="ORF">MF646_09220</name>
</gene>
<dbReference type="AlphaFoldDB" id="A0A9X2CSP5"/>
<comment type="caution">
    <text evidence="11">The sequence shown here is derived from an EMBL/GenBank/DDBJ whole genome shotgun (WGS) entry which is preliminary data.</text>
</comment>
<dbReference type="PANTHER" id="PTHR48111:SF73">
    <property type="entry name" value="ALKALINE PHOSPHATASE SYNTHESIS TRANSCRIPTIONAL REGULATORY PROTEIN PHOP"/>
    <property type="match status" value="1"/>
</dbReference>
<dbReference type="PANTHER" id="PTHR48111">
    <property type="entry name" value="REGULATOR OF RPOS"/>
    <property type="match status" value="1"/>
</dbReference>
<keyword evidence="12" id="KW-1185">Reference proteome</keyword>
<dbReference type="FunFam" id="3.40.50.2300:FF:000001">
    <property type="entry name" value="DNA-binding response regulator PhoB"/>
    <property type="match status" value="1"/>
</dbReference>
<protein>
    <submittedName>
        <fullName evidence="11">Response regulator transcription factor</fullName>
    </submittedName>
</protein>
<dbReference type="PROSITE" id="PS51755">
    <property type="entry name" value="OMPR_PHOB"/>
    <property type="match status" value="1"/>
</dbReference>
<evidence type="ECO:0000313" key="11">
    <source>
        <dbReference type="EMBL" id="MCL7747299.1"/>
    </source>
</evidence>
<dbReference type="Gene3D" id="3.40.50.2300">
    <property type="match status" value="1"/>
</dbReference>
<dbReference type="RefSeq" id="WP_250096206.1">
    <property type="nucleotide sequence ID" value="NZ_JAKRYL010000008.1"/>
</dbReference>
<dbReference type="InterPro" id="IPR036388">
    <property type="entry name" value="WH-like_DNA-bd_sf"/>
</dbReference>
<dbReference type="GO" id="GO:0000156">
    <property type="term" value="F:phosphorelay response regulator activity"/>
    <property type="evidence" value="ECO:0007669"/>
    <property type="project" value="TreeGrafter"/>
</dbReference>
<sequence length="231" mass="26874">MNTKILIVDDEWNMRNLILIHLSKQGFHIVEAINGKEALKEMKCHSFQLVILDVMMPEMDGWEVCEEIRKENLSIPILMLTARTDTTDKVKGLDIGADDYLTKPFKPEELIARVNALLRRSVINQTTQTKQLHFHELKMDVDDHKVFVQDNPVHLTPKEFELLKFLLLNPKQVFNRDQLLLKIWGVDFLGDERTVDSHIKSIRLKLKKEGLSFTIIETVWGVGYKLKEIDT</sequence>
<dbReference type="Gene3D" id="1.10.10.10">
    <property type="entry name" value="Winged helix-like DNA-binding domain superfamily/Winged helix DNA-binding domain"/>
    <property type="match status" value="1"/>
</dbReference>
<evidence type="ECO:0000256" key="1">
    <source>
        <dbReference type="ARBA" id="ARBA00004496"/>
    </source>
</evidence>
<evidence type="ECO:0000259" key="10">
    <source>
        <dbReference type="PROSITE" id="PS51755"/>
    </source>
</evidence>
<dbReference type="GO" id="GO:0032993">
    <property type="term" value="C:protein-DNA complex"/>
    <property type="evidence" value="ECO:0007669"/>
    <property type="project" value="TreeGrafter"/>
</dbReference>
<keyword evidence="6" id="KW-0804">Transcription</keyword>
<keyword evidence="2 7" id="KW-0597">Phosphoprotein</keyword>
<keyword evidence="3" id="KW-0902">Two-component regulatory system</keyword>
<evidence type="ECO:0000256" key="7">
    <source>
        <dbReference type="PROSITE-ProRule" id="PRU00169"/>
    </source>
</evidence>
<evidence type="ECO:0000256" key="6">
    <source>
        <dbReference type="ARBA" id="ARBA00023163"/>
    </source>
</evidence>
<dbReference type="PROSITE" id="PS50110">
    <property type="entry name" value="RESPONSE_REGULATORY"/>
    <property type="match status" value="1"/>
</dbReference>
<dbReference type="EMBL" id="JAKRYL010000008">
    <property type="protein sequence ID" value="MCL7747299.1"/>
    <property type="molecule type" value="Genomic_DNA"/>
</dbReference>
<dbReference type="SUPFAM" id="SSF52172">
    <property type="entry name" value="CheY-like"/>
    <property type="match status" value="1"/>
</dbReference>
<keyword evidence="5 8" id="KW-0238">DNA-binding</keyword>
<evidence type="ECO:0000256" key="3">
    <source>
        <dbReference type="ARBA" id="ARBA00023012"/>
    </source>
</evidence>
<feature type="modified residue" description="4-aspartylphosphate" evidence="7">
    <location>
        <position position="53"/>
    </location>
</feature>
<dbReference type="InterPro" id="IPR001789">
    <property type="entry name" value="Sig_transdc_resp-reg_receiver"/>
</dbReference>
<reference evidence="11" key="1">
    <citation type="submission" date="2022-02" db="EMBL/GenBank/DDBJ databases">
        <title>Halalkalibacter sp. nov. isolated from Lonar Lake, India.</title>
        <authorList>
            <person name="Joshi A."/>
            <person name="Thite S."/>
            <person name="Lodha T."/>
        </authorList>
    </citation>
    <scope>NUCLEOTIDE SEQUENCE</scope>
    <source>
        <strain evidence="11">MEB205</strain>
    </source>
</reference>
<dbReference type="GO" id="GO:0005829">
    <property type="term" value="C:cytosol"/>
    <property type="evidence" value="ECO:0007669"/>
    <property type="project" value="TreeGrafter"/>
</dbReference>
<comment type="subcellular location">
    <subcellularLocation>
        <location evidence="1">Cytoplasm</location>
    </subcellularLocation>
</comment>
<accession>A0A9X2CSP5</accession>
<keyword evidence="4" id="KW-0805">Transcription regulation</keyword>
<evidence type="ECO:0000256" key="5">
    <source>
        <dbReference type="ARBA" id="ARBA00023125"/>
    </source>
</evidence>
<dbReference type="SMART" id="SM00448">
    <property type="entry name" value="REC"/>
    <property type="match status" value="1"/>
</dbReference>
<evidence type="ECO:0000256" key="2">
    <source>
        <dbReference type="ARBA" id="ARBA00022553"/>
    </source>
</evidence>
<dbReference type="CDD" id="cd00383">
    <property type="entry name" value="trans_reg_C"/>
    <property type="match status" value="1"/>
</dbReference>
<proteinExistence type="predicted"/>
<evidence type="ECO:0000256" key="4">
    <source>
        <dbReference type="ARBA" id="ARBA00023015"/>
    </source>
</evidence>
<feature type="DNA-binding region" description="OmpR/PhoB-type" evidence="8">
    <location>
        <begin position="129"/>
        <end position="228"/>
    </location>
</feature>
<feature type="domain" description="Response regulatory" evidence="9">
    <location>
        <begin position="4"/>
        <end position="118"/>
    </location>
</feature>
<dbReference type="FunFam" id="1.10.10.10:FF:000018">
    <property type="entry name" value="DNA-binding response regulator ResD"/>
    <property type="match status" value="1"/>
</dbReference>
<dbReference type="InterPro" id="IPR039420">
    <property type="entry name" value="WalR-like"/>
</dbReference>
<evidence type="ECO:0000313" key="12">
    <source>
        <dbReference type="Proteomes" id="UP001139150"/>
    </source>
</evidence>
<dbReference type="Pfam" id="PF00486">
    <property type="entry name" value="Trans_reg_C"/>
    <property type="match status" value="1"/>
</dbReference>
<evidence type="ECO:0000256" key="8">
    <source>
        <dbReference type="PROSITE-ProRule" id="PRU01091"/>
    </source>
</evidence>